<dbReference type="InterPro" id="IPR051553">
    <property type="entry name" value="Ran_GTPase-activating"/>
</dbReference>
<dbReference type="Pfam" id="PF00415">
    <property type="entry name" value="RCC1"/>
    <property type="match status" value="6"/>
</dbReference>
<feature type="repeat" description="RCC1" evidence="1">
    <location>
        <begin position="459"/>
        <end position="512"/>
    </location>
</feature>
<protein>
    <submittedName>
        <fullName evidence="2">Uncharacterized protein</fullName>
    </submittedName>
</protein>
<feature type="repeat" description="RCC1" evidence="1">
    <location>
        <begin position="621"/>
        <end position="672"/>
    </location>
</feature>
<dbReference type="Gene3D" id="2.130.10.30">
    <property type="entry name" value="Regulator of chromosome condensation 1/beta-lactamase-inhibitor protein II"/>
    <property type="match status" value="2"/>
</dbReference>
<gene>
    <name evidence="2" type="ORF">Cvel_9786</name>
</gene>
<dbReference type="PROSITE" id="PS50012">
    <property type="entry name" value="RCC1_3"/>
    <property type="match status" value="6"/>
</dbReference>
<feature type="repeat" description="RCC1" evidence="1">
    <location>
        <begin position="513"/>
        <end position="568"/>
    </location>
</feature>
<dbReference type="GO" id="GO:0005085">
    <property type="term" value="F:guanyl-nucleotide exchange factor activity"/>
    <property type="evidence" value="ECO:0007669"/>
    <property type="project" value="TreeGrafter"/>
</dbReference>
<dbReference type="AlphaFoldDB" id="A0A0G4HZU8"/>
<dbReference type="InterPro" id="IPR009091">
    <property type="entry name" value="RCC1/BLIP-II"/>
</dbReference>
<reference evidence="2" key="1">
    <citation type="submission" date="2014-11" db="EMBL/GenBank/DDBJ databases">
        <authorList>
            <person name="Otto D Thomas"/>
            <person name="Naeem Raeece"/>
        </authorList>
    </citation>
    <scope>NUCLEOTIDE SEQUENCE</scope>
</reference>
<name>A0A0G4HZU8_9ALVE</name>
<dbReference type="PANTHER" id="PTHR45982">
    <property type="entry name" value="REGULATOR OF CHROMOSOME CONDENSATION"/>
    <property type="match status" value="1"/>
</dbReference>
<dbReference type="SUPFAM" id="SSF50985">
    <property type="entry name" value="RCC1/BLIP-II"/>
    <property type="match status" value="2"/>
</dbReference>
<organism evidence="2">
    <name type="scientific">Chromera velia CCMP2878</name>
    <dbReference type="NCBI Taxonomy" id="1169474"/>
    <lineage>
        <taxon>Eukaryota</taxon>
        <taxon>Sar</taxon>
        <taxon>Alveolata</taxon>
        <taxon>Colpodellida</taxon>
        <taxon>Chromeraceae</taxon>
        <taxon>Chromera</taxon>
    </lineage>
</organism>
<dbReference type="GO" id="GO:0005737">
    <property type="term" value="C:cytoplasm"/>
    <property type="evidence" value="ECO:0007669"/>
    <property type="project" value="TreeGrafter"/>
</dbReference>
<proteinExistence type="predicted"/>
<evidence type="ECO:0000256" key="1">
    <source>
        <dbReference type="PROSITE-ProRule" id="PRU00235"/>
    </source>
</evidence>
<sequence>MLSRISDRPLSVGLVEEKVDLQCPRGVECSHRLGEKEWWSCRSRQSFTFMQCLAGQLVVAKGSRYVTCAGPHPHDTIQTALDLSDRFSAALAEGTETTSVEGVWLGATGDPDFSNCGGMSDSPGGRAVVGALSGSGCPSDFSACQCEGSIEFHDRELSWVLLEGGGPEVFLLVRPYRKEERGPFNLTVTLSAPHPHNTIQAAFDLSDRFSPAIAEGVETTSVEGNWEGTTGDEGFGECGGNASRSEIWYRLRLPESSGRLVAVSVDTCTGTSGWDEKSCSNGRSRVSFMERGGSEVFVVIGQKSDSNSFNLTVIVELQPKATRPTRVIARGASHSLAVDDQGDLFGFGSNIHGQLGLEDRGNFRLPTRVPFVSAVVDACAGGEHDSNLNEYPAFSLVLLRNGTVISFGDNRYGQLGNVSGDQGGEDGEWKPLHVEELEGERVVGVACGGLHSAAWTEQGSLFMWGRGEERQLGLGDREDRHTASLVNASILEGESVMQVALGGGHTLVACRSGRLFSWGGNGNGQLGNGTYGSGERETSPVEVFLGTEGEKVLVVAAGWYHSLVLTSSGKVFGFGRDSDGQLGLGNSDHSLSTPQWVEKLPEEMVEIAAGSRHSFVRVKDGRVFSFGRNEEGQLGLGHSSDQREPVEVEGVRAERLWKGGSLSDSSLLISEGGVVGAAKNREGQLGLGGGGGLSNLELSFEPLLGEALLRVSVRPRWALSEGKKRD</sequence>
<feature type="repeat" description="RCC1" evidence="1">
    <location>
        <begin position="569"/>
        <end position="620"/>
    </location>
</feature>
<dbReference type="PROSITE" id="PS00626">
    <property type="entry name" value="RCC1_2"/>
    <property type="match status" value="1"/>
</dbReference>
<dbReference type="PANTHER" id="PTHR45982:SF1">
    <property type="entry name" value="REGULATOR OF CHROMOSOME CONDENSATION"/>
    <property type="match status" value="1"/>
</dbReference>
<dbReference type="VEuPathDB" id="CryptoDB:Cvel_9786"/>
<dbReference type="InterPro" id="IPR000408">
    <property type="entry name" value="Reg_chr_condens"/>
</dbReference>
<dbReference type="PRINTS" id="PR00633">
    <property type="entry name" value="RCCNDNSATION"/>
</dbReference>
<dbReference type="PhylomeDB" id="A0A0G4HZU8"/>
<evidence type="ECO:0000313" key="2">
    <source>
        <dbReference type="EMBL" id="CEM50085.1"/>
    </source>
</evidence>
<feature type="repeat" description="RCC1" evidence="1">
    <location>
        <begin position="342"/>
        <end position="391"/>
    </location>
</feature>
<accession>A0A0G4HZU8</accession>
<dbReference type="EMBL" id="CDMZ01004552">
    <property type="protein sequence ID" value="CEM50085.1"/>
    <property type="molecule type" value="Genomic_DNA"/>
</dbReference>
<feature type="repeat" description="RCC1" evidence="1">
    <location>
        <begin position="402"/>
        <end position="458"/>
    </location>
</feature>